<dbReference type="SUPFAM" id="SSF52540">
    <property type="entry name" value="P-loop containing nucleoside triphosphate hydrolases"/>
    <property type="match status" value="1"/>
</dbReference>
<dbReference type="STRING" id="368408.Tpen_0145"/>
<dbReference type="Pfam" id="PF00005">
    <property type="entry name" value="ABC_tran"/>
    <property type="match status" value="1"/>
</dbReference>
<evidence type="ECO:0000259" key="5">
    <source>
        <dbReference type="PROSITE" id="PS50893"/>
    </source>
</evidence>
<organism evidence="6 7">
    <name type="scientific">Thermofilum pendens (strain DSM 2475 / Hrk 5)</name>
    <dbReference type="NCBI Taxonomy" id="368408"/>
    <lineage>
        <taxon>Archaea</taxon>
        <taxon>Thermoproteota</taxon>
        <taxon>Thermoprotei</taxon>
        <taxon>Thermofilales</taxon>
        <taxon>Thermofilaceae</taxon>
        <taxon>Thermofilum</taxon>
    </lineage>
</organism>
<reference evidence="7" key="1">
    <citation type="journal article" date="2008" name="J. Bacteriol.">
        <title>Genome sequence of Thermofilum pendens reveals an exceptional loss of biosynthetic pathways without genome reduction.</title>
        <authorList>
            <person name="Anderson I."/>
            <person name="Rodriguez J."/>
            <person name="Susanti D."/>
            <person name="Porat I."/>
            <person name="Reich C."/>
            <person name="Ulrich L.E."/>
            <person name="Elkins J.G."/>
            <person name="Mavromatis K."/>
            <person name="Lykidis A."/>
            <person name="Kim E."/>
            <person name="Thompson L.S."/>
            <person name="Nolan M."/>
            <person name="Land M."/>
            <person name="Copeland A."/>
            <person name="Lapidus A."/>
            <person name="Lucas S."/>
            <person name="Detter C."/>
            <person name="Zhulin I.B."/>
            <person name="Olsen G.J."/>
            <person name="Whitman W."/>
            <person name="Mukhopadhyay B."/>
            <person name="Bristow J."/>
            <person name="Kyrpides N."/>
        </authorList>
    </citation>
    <scope>NUCLEOTIDE SEQUENCE [LARGE SCALE GENOMIC DNA]</scope>
    <source>
        <strain evidence="7">DSM 2475 / Hrk 5</strain>
    </source>
</reference>
<dbReference type="InterPro" id="IPR017871">
    <property type="entry name" value="ABC_transporter-like_CS"/>
</dbReference>
<feature type="domain" description="ABC transporter" evidence="5">
    <location>
        <begin position="8"/>
        <end position="259"/>
    </location>
</feature>
<dbReference type="CDD" id="cd03257">
    <property type="entry name" value="ABC_NikE_OppD_transporters"/>
    <property type="match status" value="1"/>
</dbReference>
<dbReference type="SMART" id="SM00382">
    <property type="entry name" value="AAA"/>
    <property type="match status" value="1"/>
</dbReference>
<dbReference type="GO" id="GO:0015833">
    <property type="term" value="P:peptide transport"/>
    <property type="evidence" value="ECO:0007669"/>
    <property type="project" value="InterPro"/>
</dbReference>
<dbReference type="RefSeq" id="WP_011751820.1">
    <property type="nucleotide sequence ID" value="NC_008698.1"/>
</dbReference>
<proteinExistence type="predicted"/>
<evidence type="ECO:0000256" key="2">
    <source>
        <dbReference type="ARBA" id="ARBA00022741"/>
    </source>
</evidence>
<evidence type="ECO:0000313" key="6">
    <source>
        <dbReference type="EMBL" id="ABL77555.1"/>
    </source>
</evidence>
<evidence type="ECO:0000256" key="1">
    <source>
        <dbReference type="ARBA" id="ARBA00022448"/>
    </source>
</evidence>
<dbReference type="EnsemblBacteria" id="ABL77555">
    <property type="protein sequence ID" value="ABL77555"/>
    <property type="gene ID" value="Tpen_0145"/>
</dbReference>
<feature type="region of interest" description="Disordered" evidence="4">
    <location>
        <begin position="263"/>
        <end position="287"/>
    </location>
</feature>
<protein>
    <submittedName>
        <fullName evidence="6">Oligopeptide/dipeptide ABC transporter, ATPase subunit</fullName>
    </submittedName>
</protein>
<keyword evidence="3" id="KW-0067">ATP-binding</keyword>
<dbReference type="GO" id="GO:0016887">
    <property type="term" value="F:ATP hydrolysis activity"/>
    <property type="evidence" value="ECO:0007669"/>
    <property type="project" value="InterPro"/>
</dbReference>
<dbReference type="Pfam" id="PF08352">
    <property type="entry name" value="oligo_HPY"/>
    <property type="match status" value="1"/>
</dbReference>
<dbReference type="GeneID" id="4600637"/>
<accession>A1RWH5</accession>
<dbReference type="InterPro" id="IPR013563">
    <property type="entry name" value="Oligopep_ABC_C"/>
</dbReference>
<dbReference type="PANTHER" id="PTHR43776:SF8">
    <property type="entry name" value="ABC TRANSPORTER, ATP-BINDING PROTEIN"/>
    <property type="match status" value="1"/>
</dbReference>
<dbReference type="GO" id="GO:0055085">
    <property type="term" value="P:transmembrane transport"/>
    <property type="evidence" value="ECO:0007669"/>
    <property type="project" value="UniProtKB-ARBA"/>
</dbReference>
<dbReference type="KEGG" id="tpe:Tpen_0145"/>
<dbReference type="HOGENOM" id="CLU_000604_1_23_2"/>
<dbReference type="InterPro" id="IPR003439">
    <property type="entry name" value="ABC_transporter-like_ATP-bd"/>
</dbReference>
<dbReference type="PROSITE" id="PS00211">
    <property type="entry name" value="ABC_TRANSPORTER_1"/>
    <property type="match status" value="1"/>
</dbReference>
<name>A1RWH5_THEPD</name>
<dbReference type="InterPro" id="IPR003593">
    <property type="entry name" value="AAA+_ATPase"/>
</dbReference>
<dbReference type="NCBIfam" id="TIGR01727">
    <property type="entry name" value="oligo_HPY"/>
    <property type="match status" value="1"/>
</dbReference>
<dbReference type="InterPro" id="IPR050319">
    <property type="entry name" value="ABC_transp_ATP-bind"/>
</dbReference>
<dbReference type="InterPro" id="IPR027417">
    <property type="entry name" value="P-loop_NTPase"/>
</dbReference>
<dbReference type="EMBL" id="CP000505">
    <property type="protein sequence ID" value="ABL77555.1"/>
    <property type="molecule type" value="Genomic_DNA"/>
</dbReference>
<dbReference type="GO" id="GO:0005524">
    <property type="term" value="F:ATP binding"/>
    <property type="evidence" value="ECO:0007669"/>
    <property type="project" value="UniProtKB-KW"/>
</dbReference>
<keyword evidence="7" id="KW-1185">Reference proteome</keyword>
<feature type="compositionally biased region" description="Basic and acidic residues" evidence="4">
    <location>
        <begin position="267"/>
        <end position="277"/>
    </location>
</feature>
<evidence type="ECO:0000313" key="7">
    <source>
        <dbReference type="Proteomes" id="UP000000641"/>
    </source>
</evidence>
<dbReference type="PANTHER" id="PTHR43776">
    <property type="entry name" value="TRANSPORT ATP-BINDING PROTEIN"/>
    <property type="match status" value="1"/>
</dbReference>
<dbReference type="Proteomes" id="UP000000641">
    <property type="component" value="Chromosome"/>
</dbReference>
<sequence length="331" mass="37515">MSEDKVILKAENLKKWFTVRRGLFGGTVEVKALDGVSFELRAGEAVSLVGESGSGKTTLGKTILRLYEPTDGKLVFKGRDITHTPEKELMWYKRETGLVQQDPYGAMPSFMNIYRILEEPLIIHKVGSKEERAEMVFKALEEVRLTPVEDFAYKYPHMLSGGQLQRVAIARALILKPSLVVADEPVSMLDASVRVEILTLMRDLQEKRNISFIYITHDLSTTRYFSEWIFIMYAGHIVERAPTKTLLRNPLHPYTRALLSAIPDPDPENRKRYREVPPGEPPSLVNPPPGCRFAPRCPFATSRCRSEDPPEVEVEPGHYVKCWLFAGEAKA</sequence>
<evidence type="ECO:0000256" key="3">
    <source>
        <dbReference type="ARBA" id="ARBA00022840"/>
    </source>
</evidence>
<keyword evidence="2" id="KW-0547">Nucleotide-binding</keyword>
<dbReference type="eggNOG" id="arCOG00184">
    <property type="taxonomic scope" value="Archaea"/>
</dbReference>
<dbReference type="AlphaFoldDB" id="A1RWH5"/>
<feature type="compositionally biased region" description="Pro residues" evidence="4">
    <location>
        <begin position="278"/>
        <end position="287"/>
    </location>
</feature>
<gene>
    <name evidence="6" type="ordered locus">Tpen_0145</name>
</gene>
<dbReference type="OrthoDB" id="18209at2157"/>
<keyword evidence="1" id="KW-0813">Transport</keyword>
<dbReference type="FunFam" id="3.40.50.300:FF:000016">
    <property type="entry name" value="Oligopeptide ABC transporter ATP-binding component"/>
    <property type="match status" value="1"/>
</dbReference>
<dbReference type="PROSITE" id="PS50893">
    <property type="entry name" value="ABC_TRANSPORTER_2"/>
    <property type="match status" value="1"/>
</dbReference>
<evidence type="ECO:0000256" key="4">
    <source>
        <dbReference type="SAM" id="MobiDB-lite"/>
    </source>
</evidence>
<dbReference type="Gene3D" id="3.40.50.300">
    <property type="entry name" value="P-loop containing nucleotide triphosphate hydrolases"/>
    <property type="match status" value="1"/>
</dbReference>